<comment type="caution">
    <text evidence="5">The sequence shown here is derived from an EMBL/GenBank/DDBJ whole genome shotgun (WGS) entry which is preliminary data.</text>
</comment>
<keyword evidence="3" id="KW-0804">Transcription</keyword>
<evidence type="ECO:0000256" key="1">
    <source>
        <dbReference type="ARBA" id="ARBA00023015"/>
    </source>
</evidence>
<dbReference type="InterPro" id="IPR008920">
    <property type="entry name" value="TF_FadR/GntR_C"/>
</dbReference>
<dbReference type="PANTHER" id="PTHR43537:SF44">
    <property type="entry name" value="GNTR FAMILY REGULATORY PROTEIN"/>
    <property type="match status" value="1"/>
</dbReference>
<sequence length="285" mass="31094">MTYYVNASFWVHFPAGSQRLALPTTGGQMTASGRRPIRTAPTAPNWARRPMNLTEAVTTDLVGRIVRGDHAPGTSLPPEPALCESFSVSRTVVREAMKVLQEKGLVQVRQGAGTIVTPPSTWNVLDQLVLGAVVAEDETLGVLDDLVVTRRLLESDMAQVAARAADPVTVEALRDLVALMDQVLDDPVAYREHDHAFHDTIMRASGNRIARGVVRALESQVFNTARYMGRTDRDLCAASNAGHRRICERIAAHDPAGAAEAMFTHITEAWLVRRSDAGEPGRLDR</sequence>
<proteinExistence type="predicted"/>
<dbReference type="SMART" id="SM00895">
    <property type="entry name" value="FCD"/>
    <property type="match status" value="1"/>
</dbReference>
<evidence type="ECO:0000256" key="3">
    <source>
        <dbReference type="ARBA" id="ARBA00023163"/>
    </source>
</evidence>
<dbReference type="EMBL" id="BAABBE010000016">
    <property type="protein sequence ID" value="GAA3661744.1"/>
    <property type="molecule type" value="Genomic_DNA"/>
</dbReference>
<evidence type="ECO:0000313" key="5">
    <source>
        <dbReference type="EMBL" id="GAA3661744.1"/>
    </source>
</evidence>
<evidence type="ECO:0000256" key="2">
    <source>
        <dbReference type="ARBA" id="ARBA00023125"/>
    </source>
</evidence>
<dbReference type="InterPro" id="IPR036388">
    <property type="entry name" value="WH-like_DNA-bd_sf"/>
</dbReference>
<evidence type="ECO:0000259" key="4">
    <source>
        <dbReference type="PROSITE" id="PS50949"/>
    </source>
</evidence>
<dbReference type="PROSITE" id="PS50949">
    <property type="entry name" value="HTH_GNTR"/>
    <property type="match status" value="1"/>
</dbReference>
<dbReference type="SUPFAM" id="SSF48008">
    <property type="entry name" value="GntR ligand-binding domain-like"/>
    <property type="match status" value="1"/>
</dbReference>
<dbReference type="Gene3D" id="1.20.120.530">
    <property type="entry name" value="GntR ligand-binding domain-like"/>
    <property type="match status" value="1"/>
</dbReference>
<dbReference type="SMART" id="SM00345">
    <property type="entry name" value="HTH_GNTR"/>
    <property type="match status" value="1"/>
</dbReference>
<dbReference type="PRINTS" id="PR00035">
    <property type="entry name" value="HTHGNTR"/>
</dbReference>
<dbReference type="SUPFAM" id="SSF46785">
    <property type="entry name" value="Winged helix' DNA-binding domain"/>
    <property type="match status" value="1"/>
</dbReference>
<dbReference type="PANTHER" id="PTHR43537">
    <property type="entry name" value="TRANSCRIPTIONAL REGULATOR, GNTR FAMILY"/>
    <property type="match status" value="1"/>
</dbReference>
<keyword evidence="6" id="KW-1185">Reference proteome</keyword>
<organism evidence="5 6">
    <name type="scientific">Lentzea roselyniae</name>
    <dbReference type="NCBI Taxonomy" id="531940"/>
    <lineage>
        <taxon>Bacteria</taxon>
        <taxon>Bacillati</taxon>
        <taxon>Actinomycetota</taxon>
        <taxon>Actinomycetes</taxon>
        <taxon>Pseudonocardiales</taxon>
        <taxon>Pseudonocardiaceae</taxon>
        <taxon>Lentzea</taxon>
    </lineage>
</organism>
<keyword evidence="2" id="KW-0238">DNA-binding</keyword>
<gene>
    <name evidence="5" type="ORF">GCM10022267_54970</name>
</gene>
<dbReference type="Pfam" id="PF07729">
    <property type="entry name" value="FCD"/>
    <property type="match status" value="1"/>
</dbReference>
<evidence type="ECO:0000313" key="6">
    <source>
        <dbReference type="Proteomes" id="UP001500711"/>
    </source>
</evidence>
<dbReference type="InterPro" id="IPR000524">
    <property type="entry name" value="Tscrpt_reg_HTH_GntR"/>
</dbReference>
<accession>A0ABP7BL76</accession>
<dbReference type="Gene3D" id="1.10.10.10">
    <property type="entry name" value="Winged helix-like DNA-binding domain superfamily/Winged helix DNA-binding domain"/>
    <property type="match status" value="1"/>
</dbReference>
<keyword evidence="1" id="KW-0805">Transcription regulation</keyword>
<reference evidence="6" key="1">
    <citation type="journal article" date="2019" name="Int. J. Syst. Evol. Microbiol.">
        <title>The Global Catalogue of Microorganisms (GCM) 10K type strain sequencing project: providing services to taxonomists for standard genome sequencing and annotation.</title>
        <authorList>
            <consortium name="The Broad Institute Genomics Platform"/>
            <consortium name="The Broad Institute Genome Sequencing Center for Infectious Disease"/>
            <person name="Wu L."/>
            <person name="Ma J."/>
        </authorList>
    </citation>
    <scope>NUCLEOTIDE SEQUENCE [LARGE SCALE GENOMIC DNA]</scope>
    <source>
        <strain evidence="6">JCM 17494</strain>
    </source>
</reference>
<dbReference type="InterPro" id="IPR011711">
    <property type="entry name" value="GntR_C"/>
</dbReference>
<protein>
    <submittedName>
        <fullName evidence="5">FadR/GntR family transcriptional regulator</fullName>
    </submittedName>
</protein>
<dbReference type="Proteomes" id="UP001500711">
    <property type="component" value="Unassembled WGS sequence"/>
</dbReference>
<dbReference type="InterPro" id="IPR036390">
    <property type="entry name" value="WH_DNA-bd_sf"/>
</dbReference>
<name>A0ABP7BL76_9PSEU</name>
<dbReference type="CDD" id="cd07377">
    <property type="entry name" value="WHTH_GntR"/>
    <property type="match status" value="1"/>
</dbReference>
<dbReference type="Pfam" id="PF00392">
    <property type="entry name" value="GntR"/>
    <property type="match status" value="1"/>
</dbReference>
<feature type="domain" description="HTH gntR-type" evidence="4">
    <location>
        <begin position="51"/>
        <end position="119"/>
    </location>
</feature>